<protein>
    <submittedName>
        <fullName evidence="3">Uncharacterized protein</fullName>
    </submittedName>
</protein>
<dbReference type="Proteomes" id="UP000299211">
    <property type="component" value="Unassembled WGS sequence"/>
</dbReference>
<gene>
    <name evidence="2" type="ORF">SAV14893_018300</name>
    <name evidence="3" type="ORF">SAV31267_069400</name>
</gene>
<dbReference type="EMBL" id="BJHY01000001">
    <property type="protein sequence ID" value="GDY77455.1"/>
    <property type="molecule type" value="Genomic_DNA"/>
</dbReference>
<dbReference type="AlphaFoldDB" id="A0A4D4N1A1"/>
<name>A0A4D4N1A1_STRAX</name>
<comment type="caution">
    <text evidence="3">The sequence shown here is derived from an EMBL/GenBank/DDBJ whole genome shotgun (WGS) entry which is preliminary data.</text>
</comment>
<evidence type="ECO:0000256" key="1">
    <source>
        <dbReference type="SAM" id="MobiDB-lite"/>
    </source>
</evidence>
<reference evidence="2 5" key="2">
    <citation type="submission" date="2019-04" db="EMBL/GenBank/DDBJ databases">
        <title>Draft genome sequences of Streptomyces avermitilis NBRC 14893.</title>
        <authorList>
            <person name="Komaki H."/>
            <person name="Tamura T."/>
            <person name="Hosoyama A."/>
        </authorList>
    </citation>
    <scope>NUCLEOTIDE SEQUENCE [LARGE SCALE GENOMIC DNA]</scope>
    <source>
        <strain evidence="2 5">NBRC 14893</strain>
    </source>
</reference>
<evidence type="ECO:0000313" key="5">
    <source>
        <dbReference type="Proteomes" id="UP000302139"/>
    </source>
</evidence>
<evidence type="ECO:0000313" key="4">
    <source>
        <dbReference type="Proteomes" id="UP000299211"/>
    </source>
</evidence>
<organism evidence="3 4">
    <name type="scientific">Streptomyces avermitilis</name>
    <dbReference type="NCBI Taxonomy" id="33903"/>
    <lineage>
        <taxon>Bacteria</taxon>
        <taxon>Bacillati</taxon>
        <taxon>Actinomycetota</taxon>
        <taxon>Actinomycetes</taxon>
        <taxon>Kitasatosporales</taxon>
        <taxon>Streptomycetaceae</taxon>
        <taxon>Streptomyces</taxon>
    </lineage>
</organism>
<accession>A0A4D4N1A1</accession>
<dbReference type="Proteomes" id="UP000302139">
    <property type="component" value="Unassembled WGS sequence"/>
</dbReference>
<reference evidence="3 4" key="1">
    <citation type="submission" date="2019-04" db="EMBL/GenBank/DDBJ databases">
        <title>Draft genome sequences of Streptomyces avermitilis ATCC 31267.</title>
        <authorList>
            <person name="Komaki H."/>
            <person name="Tamura T."/>
            <person name="Hosoyama A."/>
        </authorList>
    </citation>
    <scope>NUCLEOTIDE SEQUENCE [LARGE SCALE GENOMIC DNA]</scope>
    <source>
        <strain evidence="3 4">ATCC 31267</strain>
    </source>
</reference>
<evidence type="ECO:0000313" key="2">
    <source>
        <dbReference type="EMBL" id="GDY62437.1"/>
    </source>
</evidence>
<sequence>MKRNWAPGCGRSFLTISRIPFGQVVRSGMSVISSDPGAGPFGADQGLPSPPQVFGQLSQGELGGFDVGGS</sequence>
<evidence type="ECO:0000313" key="3">
    <source>
        <dbReference type="EMBL" id="GDY77455.1"/>
    </source>
</evidence>
<feature type="compositionally biased region" description="Gly residues" evidence="1">
    <location>
        <begin position="61"/>
        <end position="70"/>
    </location>
</feature>
<proteinExistence type="predicted"/>
<feature type="region of interest" description="Disordered" evidence="1">
    <location>
        <begin position="33"/>
        <end position="70"/>
    </location>
</feature>
<dbReference type="EMBL" id="BJHX01000001">
    <property type="protein sequence ID" value="GDY62437.1"/>
    <property type="molecule type" value="Genomic_DNA"/>
</dbReference>